<comment type="caution">
    <text evidence="1">The sequence shown here is derived from an EMBL/GenBank/DDBJ whole genome shotgun (WGS) entry which is preliminary data.</text>
</comment>
<reference evidence="1 2" key="1">
    <citation type="journal article" date="2016" name="Nat. Commun.">
        <title>Thousands of microbial genomes shed light on interconnected biogeochemical processes in an aquifer system.</title>
        <authorList>
            <person name="Anantharaman K."/>
            <person name="Brown C.T."/>
            <person name="Hug L.A."/>
            <person name="Sharon I."/>
            <person name="Castelle C.J."/>
            <person name="Probst A.J."/>
            <person name="Thomas B.C."/>
            <person name="Singh A."/>
            <person name="Wilkins M.J."/>
            <person name="Karaoz U."/>
            <person name="Brodie E.L."/>
            <person name="Williams K.H."/>
            <person name="Hubbard S.S."/>
            <person name="Banfield J.F."/>
        </authorList>
    </citation>
    <scope>NUCLEOTIDE SEQUENCE [LARGE SCALE GENOMIC DNA]</scope>
</reference>
<dbReference type="AlphaFoldDB" id="A0A1G1YIY2"/>
<name>A0A1G1YIY2_9BACT</name>
<organism evidence="1 2">
    <name type="scientific">Candidatus Buchananbacteria bacterium RIFCSPLOWO2_01_FULL_39_33</name>
    <dbReference type="NCBI Taxonomy" id="1797543"/>
    <lineage>
        <taxon>Bacteria</taxon>
        <taxon>Candidatus Buchananiibacteriota</taxon>
    </lineage>
</organism>
<gene>
    <name evidence="1" type="ORF">A3A02_04120</name>
</gene>
<evidence type="ECO:0000313" key="1">
    <source>
        <dbReference type="EMBL" id="OGY51786.1"/>
    </source>
</evidence>
<protein>
    <recommendedName>
        <fullName evidence="3">Ankyrin repeat domain-containing protein</fullName>
    </recommendedName>
</protein>
<sequence>MELIEAVKSGGLEAVVRAIAKGIDPNIIGPDGLTALDHAEKLAEGPSSRNVMAFVRDMLAAANKEE</sequence>
<accession>A0A1G1YIY2</accession>
<evidence type="ECO:0008006" key="3">
    <source>
        <dbReference type="Google" id="ProtNLM"/>
    </source>
</evidence>
<dbReference type="Proteomes" id="UP000177376">
    <property type="component" value="Unassembled WGS sequence"/>
</dbReference>
<dbReference type="EMBL" id="MHIM01000031">
    <property type="protein sequence ID" value="OGY51786.1"/>
    <property type="molecule type" value="Genomic_DNA"/>
</dbReference>
<proteinExistence type="predicted"/>
<evidence type="ECO:0000313" key="2">
    <source>
        <dbReference type="Proteomes" id="UP000177376"/>
    </source>
</evidence>